<sequence>MFDVQKHHLLADALPRALSTIAIAFALVAAIVPLSARAADAAAADHSFSGTSVTQTTAAVVGIDPASNSVTLFEENGNILNVVVDKAVGDVNKLRIGDDLTITYTRALLLRADKSASHAVRERVDTESTTPAVRGATTSVHRIQALATVQRIDRESRLVTLRGPTRTVTLQVSSDKLLDDLAPGESVRVDYVEATAVQIYREGAPLR</sequence>
<feature type="signal peptide" evidence="1">
    <location>
        <begin position="1"/>
        <end position="38"/>
    </location>
</feature>
<evidence type="ECO:0000313" key="3">
    <source>
        <dbReference type="Proteomes" id="UP000192911"/>
    </source>
</evidence>
<reference evidence="3" key="1">
    <citation type="submission" date="2017-04" db="EMBL/GenBank/DDBJ databases">
        <authorList>
            <person name="Varghese N."/>
            <person name="Submissions S."/>
        </authorList>
    </citation>
    <scope>NUCLEOTIDE SEQUENCE [LARGE SCALE GENOMIC DNA]</scope>
    <source>
        <strain evidence="3">Ballard 720</strain>
    </source>
</reference>
<dbReference type="RefSeq" id="WP_233212055.1">
    <property type="nucleotide sequence ID" value="NZ_BSQD01000014.1"/>
</dbReference>
<feature type="chain" id="PRO_5012801393" description="Copper binding protein CusF" evidence="1">
    <location>
        <begin position="39"/>
        <end position="207"/>
    </location>
</feature>
<protein>
    <recommendedName>
        <fullName evidence="4">Copper binding protein CusF</fullName>
    </recommendedName>
</protein>
<dbReference type="Proteomes" id="UP000192911">
    <property type="component" value="Unassembled WGS sequence"/>
</dbReference>
<proteinExistence type="predicted"/>
<accession>A0A1X7GJM0</accession>
<organism evidence="2 3">
    <name type="scientific">Trinickia caryophylli</name>
    <name type="common">Paraburkholderia caryophylli</name>
    <dbReference type="NCBI Taxonomy" id="28094"/>
    <lineage>
        <taxon>Bacteria</taxon>
        <taxon>Pseudomonadati</taxon>
        <taxon>Pseudomonadota</taxon>
        <taxon>Betaproteobacteria</taxon>
        <taxon>Burkholderiales</taxon>
        <taxon>Burkholderiaceae</taxon>
        <taxon>Trinickia</taxon>
    </lineage>
</organism>
<dbReference type="AlphaFoldDB" id="A0A1X7GJM0"/>
<evidence type="ECO:0000256" key="1">
    <source>
        <dbReference type="SAM" id="SignalP"/>
    </source>
</evidence>
<evidence type="ECO:0000313" key="2">
    <source>
        <dbReference type="EMBL" id="SMF70104.1"/>
    </source>
</evidence>
<dbReference type="GeneID" id="95552013"/>
<evidence type="ECO:0008006" key="4">
    <source>
        <dbReference type="Google" id="ProtNLM"/>
    </source>
</evidence>
<keyword evidence="1" id="KW-0732">Signal</keyword>
<name>A0A1X7GJM0_TRICW</name>
<gene>
    <name evidence="2" type="ORF">SAMN06295900_11627</name>
</gene>
<keyword evidence="3" id="KW-1185">Reference proteome</keyword>
<dbReference type="EMBL" id="FXAH01000016">
    <property type="protein sequence ID" value="SMF70104.1"/>
    <property type="molecule type" value="Genomic_DNA"/>
</dbReference>